<evidence type="ECO:0000313" key="3">
    <source>
        <dbReference type="Proteomes" id="UP001162483"/>
    </source>
</evidence>
<accession>A0ABN9DIZ6</accession>
<feature type="region of interest" description="Disordered" evidence="1">
    <location>
        <begin position="32"/>
        <end position="52"/>
    </location>
</feature>
<dbReference type="EMBL" id="CATNWA010014504">
    <property type="protein sequence ID" value="CAI9572576.1"/>
    <property type="molecule type" value="Genomic_DNA"/>
</dbReference>
<keyword evidence="3" id="KW-1185">Reference proteome</keyword>
<evidence type="ECO:0000256" key="1">
    <source>
        <dbReference type="SAM" id="MobiDB-lite"/>
    </source>
</evidence>
<organism evidence="2 3">
    <name type="scientific">Staurois parvus</name>
    <dbReference type="NCBI Taxonomy" id="386267"/>
    <lineage>
        <taxon>Eukaryota</taxon>
        <taxon>Metazoa</taxon>
        <taxon>Chordata</taxon>
        <taxon>Craniata</taxon>
        <taxon>Vertebrata</taxon>
        <taxon>Euteleostomi</taxon>
        <taxon>Amphibia</taxon>
        <taxon>Batrachia</taxon>
        <taxon>Anura</taxon>
        <taxon>Neobatrachia</taxon>
        <taxon>Ranoidea</taxon>
        <taxon>Ranidae</taxon>
        <taxon>Staurois</taxon>
    </lineage>
</organism>
<reference evidence="2" key="1">
    <citation type="submission" date="2023-05" db="EMBL/GenBank/DDBJ databases">
        <authorList>
            <person name="Stuckert A."/>
        </authorList>
    </citation>
    <scope>NUCLEOTIDE SEQUENCE</scope>
</reference>
<gene>
    <name evidence="2" type="ORF">SPARVUS_LOCUS7467876</name>
</gene>
<dbReference type="Proteomes" id="UP001162483">
    <property type="component" value="Unassembled WGS sequence"/>
</dbReference>
<sequence>MQGPGSPGYSECRVRGAPEIVNQGWGEGIYKSRVRESGYRGKRGSGDQKISE</sequence>
<comment type="caution">
    <text evidence="2">The sequence shown here is derived from an EMBL/GenBank/DDBJ whole genome shotgun (WGS) entry which is preliminary data.</text>
</comment>
<evidence type="ECO:0000313" key="2">
    <source>
        <dbReference type="EMBL" id="CAI9572576.1"/>
    </source>
</evidence>
<proteinExistence type="predicted"/>
<feature type="compositionally biased region" description="Basic and acidic residues" evidence="1">
    <location>
        <begin position="33"/>
        <end position="52"/>
    </location>
</feature>
<protein>
    <submittedName>
        <fullName evidence="2">Uncharacterized protein</fullName>
    </submittedName>
</protein>
<name>A0ABN9DIZ6_9NEOB</name>